<dbReference type="EMBL" id="AJ621294">
    <property type="protein sequence ID" value="CAF18475.1"/>
    <property type="molecule type" value="Genomic_DNA"/>
</dbReference>
<dbReference type="GO" id="GO:0008184">
    <property type="term" value="F:glycogen phosphorylase activity"/>
    <property type="evidence" value="ECO:0007669"/>
    <property type="project" value="InterPro"/>
</dbReference>
<protein>
    <submittedName>
        <fullName evidence="3">Glycogen phosphorylase</fullName>
        <ecNumber evidence="3">2.4.1.1</ecNumber>
    </submittedName>
</protein>
<dbReference type="AlphaFoldDB" id="Q704B9"/>
<dbReference type="SUPFAM" id="SSF53756">
    <property type="entry name" value="UDP-Glycosyltransferase/glycogen phosphorylase"/>
    <property type="match status" value="1"/>
</dbReference>
<accession>Q704B9</accession>
<keyword evidence="3" id="KW-0328">Glycosyltransferase</keyword>
<dbReference type="Pfam" id="PF00343">
    <property type="entry name" value="Phosphorylase"/>
    <property type="match status" value="1"/>
</dbReference>
<keyword evidence="2" id="KW-0663">Pyridoxal phosphate</keyword>
<dbReference type="CAZy" id="GT35">
    <property type="family name" value="Glycosyltransferase Family 35"/>
</dbReference>
<proteinExistence type="inferred from homology"/>
<name>Q704B9_THETE</name>
<evidence type="ECO:0000256" key="2">
    <source>
        <dbReference type="PIRSR" id="PIRSR000460-1"/>
    </source>
</evidence>
<dbReference type="InterPro" id="IPR052182">
    <property type="entry name" value="Glycogen/Maltodextrin_Phosph"/>
</dbReference>
<dbReference type="EC" id="2.4.1.1" evidence="3"/>
<organism evidence="3">
    <name type="scientific">Thermoproteus tenax</name>
    <dbReference type="NCBI Taxonomy" id="2271"/>
    <lineage>
        <taxon>Archaea</taxon>
        <taxon>Thermoproteota</taxon>
        <taxon>Thermoprotei</taxon>
        <taxon>Thermoproteales</taxon>
        <taxon>Thermoproteaceae</taxon>
        <taxon>Thermoproteus</taxon>
    </lineage>
</organism>
<dbReference type="PIRSF" id="PIRSF000460">
    <property type="entry name" value="Pprylas_GlgP"/>
    <property type="match status" value="1"/>
</dbReference>
<feature type="modified residue" description="N6-(pyridoxal phosphate)lysine" evidence="2">
    <location>
        <position position="515"/>
    </location>
</feature>
<evidence type="ECO:0000313" key="3">
    <source>
        <dbReference type="EMBL" id="CAF18475.1"/>
    </source>
</evidence>
<gene>
    <name evidence="3" type="primary">glgP</name>
</gene>
<sequence>MLPSPYPPVIGDLAATTNLPVLTFVKPVNGPAANMSLLCGESGSVPGGSSSHNIFIASPLPPMKSLAIEASSSCTTNFLLVRSTLRILPCHPGMDCLSILIYHFYLRRVARFGDIAFKLTMPPRAMIVSITPELALDGSKNYAGGLGVLEGDKFYAAARLGVPYTVITLLYDRGYVEYTEQNGQLEPTEEDQSNFIKRLELFRTCWTTVGGEEVEVAFYLYRLNTATAVFVKPLRPAWAAQATERLYIERTELERFRKYIILAKAALRYIEKFIGWDRVKYVDLQEAYTALVPLLKPDPRYRLVVHTPAPWGHPTFPSRFFRQELGFDLAMNPVVLTELGLAASSEGVVVSKKMVHFAARTFPHHAHKIKAVTNAVEIPRWQHPAVADVKGPEELKAARARVKEEALRALGVRTDRPVIVWARRLTSYKRPHYMVQLIEEVNTDLFFILGGRAHPNDEYGRRIMAEFKRLAATRPNVLYIPSLYVEDMRKIIWAADIFTFTPFSGWEASGTSFMKAGINGVPSVASRDGAVVEVVRDRYNGWLFGEDRTELVSPDTPDIDEREYAEFKQKVNEALDALADGSYWEVAFNAYKTFREYYSMERLFKEYGYL</sequence>
<dbReference type="Gene3D" id="3.40.50.2000">
    <property type="entry name" value="Glycogen Phosphorylase B"/>
    <property type="match status" value="1"/>
</dbReference>
<evidence type="ECO:0000256" key="1">
    <source>
        <dbReference type="ARBA" id="ARBA00006047"/>
    </source>
</evidence>
<keyword evidence="3" id="KW-0808">Transferase</keyword>
<dbReference type="PANTHER" id="PTHR42655">
    <property type="entry name" value="GLYCOGEN PHOSPHORYLASE"/>
    <property type="match status" value="1"/>
</dbReference>
<reference evidence="3" key="1">
    <citation type="journal article" date="2004" name="J. Bacteriol.">
        <title>Reconstruction of the central carbohydrate metabolism of Thermoproteus tenax using genomic and biochemical data.</title>
        <authorList>
            <person name="Siebers B."/>
            <person name="Tjaden B."/>
            <person name="Michalke K."/>
            <person name="Doerr C."/>
            <person name="Ahmed H."/>
            <person name="Zaparty M."/>
            <person name="Gordon P."/>
            <person name="Sensen C.W."/>
            <person name="Zibat A."/>
            <person name="Klenk H.P."/>
            <person name="Schuster S.C."/>
            <person name="Hensel R."/>
        </authorList>
    </citation>
    <scope>NUCLEOTIDE SEQUENCE</scope>
</reference>
<dbReference type="PANTHER" id="PTHR42655:SF1">
    <property type="entry name" value="GLYCOGEN PHOSPHORYLASE"/>
    <property type="match status" value="1"/>
</dbReference>
<dbReference type="GO" id="GO:0005975">
    <property type="term" value="P:carbohydrate metabolic process"/>
    <property type="evidence" value="ECO:0007669"/>
    <property type="project" value="InterPro"/>
</dbReference>
<dbReference type="InterPro" id="IPR000811">
    <property type="entry name" value="Glyco_trans_35"/>
</dbReference>
<comment type="similarity">
    <text evidence="1">Belongs to the glycogen phosphorylase family.</text>
</comment>